<gene>
    <name evidence="8" type="ORF">DW001_01250</name>
    <name evidence="7" type="ORF">G4319_13190</name>
</gene>
<evidence type="ECO:0000313" key="9">
    <source>
        <dbReference type="Proteomes" id="UP000266698"/>
    </source>
</evidence>
<feature type="transmembrane region" description="Helical" evidence="6">
    <location>
        <begin position="361"/>
        <end position="380"/>
    </location>
</feature>
<feature type="transmembrane region" description="Helical" evidence="6">
    <location>
        <begin position="180"/>
        <end position="201"/>
    </location>
</feature>
<dbReference type="Proteomes" id="UP000266698">
    <property type="component" value="Unassembled WGS sequence"/>
</dbReference>
<dbReference type="EMBL" id="QRPB01000001">
    <property type="protein sequence ID" value="RHL83391.1"/>
    <property type="molecule type" value="Genomic_DNA"/>
</dbReference>
<feature type="transmembrane region" description="Helical" evidence="6">
    <location>
        <begin position="295"/>
        <end position="314"/>
    </location>
</feature>
<dbReference type="AlphaFoldDB" id="A0A396FJA3"/>
<accession>A0A396FJA3</accession>
<feature type="transmembrane region" description="Helical" evidence="6">
    <location>
        <begin position="426"/>
        <end position="443"/>
    </location>
</feature>
<reference evidence="8 9" key="1">
    <citation type="submission" date="2018-08" db="EMBL/GenBank/DDBJ databases">
        <title>A genome reference for cultivated species of the human gut microbiota.</title>
        <authorList>
            <person name="Zou Y."/>
            <person name="Xue W."/>
            <person name="Luo G."/>
        </authorList>
    </citation>
    <scope>NUCLEOTIDE SEQUENCE [LARGE SCALE GENOMIC DNA]</scope>
    <source>
        <strain evidence="8 9">AF36-2BH</strain>
    </source>
</reference>
<dbReference type="PANTHER" id="PTHR30250:SF11">
    <property type="entry name" value="O-ANTIGEN TRANSPORTER-RELATED"/>
    <property type="match status" value="1"/>
</dbReference>
<evidence type="ECO:0000313" key="7">
    <source>
        <dbReference type="EMBL" id="NSC28267.1"/>
    </source>
</evidence>
<feature type="transmembrane region" description="Helical" evidence="6">
    <location>
        <begin position="56"/>
        <end position="74"/>
    </location>
</feature>
<feature type="transmembrane region" description="Helical" evidence="6">
    <location>
        <begin position="86"/>
        <end position="110"/>
    </location>
</feature>
<protein>
    <submittedName>
        <fullName evidence="7">Oligosaccharide flippase family protein</fullName>
    </submittedName>
</protein>
<organism evidence="8 9">
    <name type="scientific">Agathobacter rectalis</name>
    <dbReference type="NCBI Taxonomy" id="39491"/>
    <lineage>
        <taxon>Bacteria</taxon>
        <taxon>Bacillati</taxon>
        <taxon>Bacillota</taxon>
        <taxon>Clostridia</taxon>
        <taxon>Lachnospirales</taxon>
        <taxon>Lachnospiraceae</taxon>
        <taxon>Agathobacter</taxon>
    </lineage>
</organism>
<reference evidence="7" key="3">
    <citation type="submission" date="2020-02" db="EMBL/GenBank/DDBJ databases">
        <authorList>
            <person name="Littmann E."/>
            <person name="Sorbara M."/>
        </authorList>
    </citation>
    <scope>NUCLEOTIDE SEQUENCE</scope>
    <source>
        <strain evidence="7">MSK.17.79</strain>
    </source>
</reference>
<feature type="transmembrane region" description="Helical" evidence="6">
    <location>
        <begin position="449"/>
        <end position="464"/>
    </location>
</feature>
<evidence type="ECO:0000256" key="2">
    <source>
        <dbReference type="ARBA" id="ARBA00022475"/>
    </source>
</evidence>
<evidence type="ECO:0000256" key="3">
    <source>
        <dbReference type="ARBA" id="ARBA00022692"/>
    </source>
</evidence>
<evidence type="ECO:0000256" key="1">
    <source>
        <dbReference type="ARBA" id="ARBA00004651"/>
    </source>
</evidence>
<dbReference type="Pfam" id="PF01943">
    <property type="entry name" value="Polysacc_synt"/>
    <property type="match status" value="1"/>
</dbReference>
<evidence type="ECO:0000256" key="6">
    <source>
        <dbReference type="SAM" id="Phobius"/>
    </source>
</evidence>
<feature type="transmembrane region" description="Helical" evidence="6">
    <location>
        <begin position="122"/>
        <end position="142"/>
    </location>
</feature>
<sequence length="483" mass="55581">MNKLLVKYRSIPVQVKASLWFLICAFLQKGISFITTPIFTRLLSTSEYGQYNVFNSWMNIIIVIVTLNLFSGVYTRGLVKFEKDRAIFTSTLQGLTITLCFFWLIIYILFRTFWNNLFGLTTVQMLLMFILMWTTAVFSFWSTSQRVDFRYKKLVIVTLIVSLAKPFLGIVFVCASDDKVTARILGLALVQLVGYGVFFLLQMKEGRFFFKAFYWKHALSFNVPLIPHYLSTSVLSGADQIMIKEMIGQSQAGIYSLAYSLSMILTMLNSSLMQTIEPWMYKKINEGKVEDISKVAYPAFGVIAFANILLIAFAPEAVALFAPKDYYDAIYVIPPVAMSVFFMFSYTFFAVFEFYYKKTTLVSLATTGGAILNIVLNFLFIKIFGYYAAGYTTLICYIAYAVFHFVFMKKICDDKLNNTYPYNFKIYFGIVVGFIILGFTFLFLYKYLFLRYSLIVVICVGVIYKRKFIITSVRNIIMAKKVN</sequence>
<dbReference type="GO" id="GO:0005886">
    <property type="term" value="C:plasma membrane"/>
    <property type="evidence" value="ECO:0007669"/>
    <property type="project" value="UniProtKB-SubCell"/>
</dbReference>
<comment type="caution">
    <text evidence="8">The sequence shown here is derived from an EMBL/GenBank/DDBJ whole genome shotgun (WGS) entry which is preliminary data.</text>
</comment>
<feature type="transmembrane region" description="Helical" evidence="6">
    <location>
        <begin position="252"/>
        <end position="274"/>
    </location>
</feature>
<feature type="transmembrane region" description="Helical" evidence="6">
    <location>
        <begin position="154"/>
        <end position="174"/>
    </location>
</feature>
<dbReference type="InterPro" id="IPR050833">
    <property type="entry name" value="Poly_Biosynth_Transport"/>
</dbReference>
<keyword evidence="2" id="KW-1003">Cell membrane</keyword>
<evidence type="ECO:0000256" key="4">
    <source>
        <dbReference type="ARBA" id="ARBA00022989"/>
    </source>
</evidence>
<evidence type="ECO:0000256" key="5">
    <source>
        <dbReference type="ARBA" id="ARBA00023136"/>
    </source>
</evidence>
<comment type="subcellular location">
    <subcellularLocation>
        <location evidence="1">Cell membrane</location>
        <topology evidence="1">Multi-pass membrane protein</topology>
    </subcellularLocation>
</comment>
<keyword evidence="4 6" id="KW-1133">Transmembrane helix</keyword>
<dbReference type="InterPro" id="IPR002797">
    <property type="entry name" value="Polysacc_synth"/>
</dbReference>
<feature type="transmembrane region" description="Helical" evidence="6">
    <location>
        <begin position="386"/>
        <end position="406"/>
    </location>
</feature>
<name>A0A396FJA3_9FIRM</name>
<keyword evidence="3 6" id="KW-0812">Transmembrane</keyword>
<dbReference type="EMBL" id="JAAILW010000032">
    <property type="protein sequence ID" value="NSC28267.1"/>
    <property type="molecule type" value="Genomic_DNA"/>
</dbReference>
<reference evidence="7" key="2">
    <citation type="journal article" date="2020" name="Cell Host Microbe">
        <title>Functional and Genomic Variation between Human-Derived Isolates of Lachnospiraceae Reveals Inter- and Intra-Species Diversity.</title>
        <authorList>
            <person name="Sorbara M.T."/>
            <person name="Littmann E.R."/>
            <person name="Fontana E."/>
            <person name="Moody T.U."/>
            <person name="Kohout C.E."/>
            <person name="Gjonbalaj M."/>
            <person name="Eaton V."/>
            <person name="Seok R."/>
            <person name="Leiner I.M."/>
            <person name="Pamer E.G."/>
        </authorList>
    </citation>
    <scope>NUCLEOTIDE SEQUENCE</scope>
    <source>
        <strain evidence="7">MSK.17.79</strain>
    </source>
</reference>
<keyword evidence="5 6" id="KW-0472">Membrane</keyword>
<evidence type="ECO:0000313" key="8">
    <source>
        <dbReference type="EMBL" id="RHL83391.1"/>
    </source>
</evidence>
<dbReference type="Proteomes" id="UP001193670">
    <property type="component" value="Unassembled WGS sequence"/>
</dbReference>
<feature type="transmembrane region" description="Helical" evidence="6">
    <location>
        <begin position="326"/>
        <end position="349"/>
    </location>
</feature>
<proteinExistence type="predicted"/>
<dbReference type="PANTHER" id="PTHR30250">
    <property type="entry name" value="PST FAMILY PREDICTED COLANIC ACID TRANSPORTER"/>
    <property type="match status" value="1"/>
</dbReference>
<feature type="transmembrane region" description="Helical" evidence="6">
    <location>
        <begin position="213"/>
        <end position="232"/>
    </location>
</feature>